<dbReference type="GO" id="GO:0006313">
    <property type="term" value="P:DNA transposition"/>
    <property type="evidence" value="ECO:0007669"/>
    <property type="project" value="InterPro"/>
</dbReference>
<sequence length="90" mass="10215">MRKSRFTEAQIIGMIKEQEAGMPTTEVCRRHGLSTATFYKLKAKYGGMEVSEAARLKALEDENAKLKRLLADTMLDNVVLKDLLGKSRRR</sequence>
<protein>
    <submittedName>
        <fullName evidence="1">Transposase</fullName>
    </submittedName>
</protein>
<dbReference type="SUPFAM" id="SSF46689">
    <property type="entry name" value="Homeodomain-like"/>
    <property type="match status" value="1"/>
</dbReference>
<name>A0A238L8U5_9RHOB</name>
<dbReference type="GO" id="GO:0004803">
    <property type="term" value="F:transposase activity"/>
    <property type="evidence" value="ECO:0007669"/>
    <property type="project" value="InterPro"/>
</dbReference>
<evidence type="ECO:0000313" key="1">
    <source>
        <dbReference type="EMBL" id="SMX50736.1"/>
    </source>
</evidence>
<dbReference type="GO" id="GO:0003677">
    <property type="term" value="F:DNA binding"/>
    <property type="evidence" value="ECO:0007669"/>
    <property type="project" value="InterPro"/>
</dbReference>
<accession>A0A238L8U5</accession>
<dbReference type="PANTHER" id="PTHR33609:SF1">
    <property type="entry name" value="TRANSPOSASE"/>
    <property type="match status" value="1"/>
</dbReference>
<dbReference type="AlphaFoldDB" id="A0A238L8U5"/>
<dbReference type="Proteomes" id="UP000207598">
    <property type="component" value="Unassembled WGS sequence"/>
</dbReference>
<dbReference type="InterPro" id="IPR009057">
    <property type="entry name" value="Homeodomain-like_sf"/>
</dbReference>
<dbReference type="InterPro" id="IPR052546">
    <property type="entry name" value="Transposase_8_domain"/>
</dbReference>
<dbReference type="EMBL" id="FXYF01000027">
    <property type="protein sequence ID" value="SMX50736.1"/>
    <property type="molecule type" value="Genomic_DNA"/>
</dbReference>
<dbReference type="InterPro" id="IPR002514">
    <property type="entry name" value="Transposase_8"/>
</dbReference>
<organism evidence="1 2">
    <name type="scientific">Maliponia aquimaris</name>
    <dbReference type="NCBI Taxonomy" id="1673631"/>
    <lineage>
        <taxon>Bacteria</taxon>
        <taxon>Pseudomonadati</taxon>
        <taxon>Pseudomonadota</taxon>
        <taxon>Alphaproteobacteria</taxon>
        <taxon>Rhodobacterales</taxon>
        <taxon>Paracoccaceae</taxon>
        <taxon>Maliponia</taxon>
    </lineage>
</organism>
<keyword evidence="2" id="KW-1185">Reference proteome</keyword>
<gene>
    <name evidence="1" type="ORF">MAA8898_04954</name>
</gene>
<dbReference type="PANTHER" id="PTHR33609">
    <property type="entry name" value="LOW CALCIUM RESPONSE LOCUS PROTEIN S"/>
    <property type="match status" value="1"/>
</dbReference>
<reference evidence="1 2" key="1">
    <citation type="submission" date="2017-05" db="EMBL/GenBank/DDBJ databases">
        <authorList>
            <person name="Song R."/>
            <person name="Chenine A.L."/>
            <person name="Ruprecht R.M."/>
        </authorList>
    </citation>
    <scope>NUCLEOTIDE SEQUENCE [LARGE SCALE GENOMIC DNA]</scope>
    <source>
        <strain evidence="1 2">CECT 8898</strain>
    </source>
</reference>
<proteinExistence type="predicted"/>
<dbReference type="Pfam" id="PF01527">
    <property type="entry name" value="HTH_Tnp_1"/>
    <property type="match status" value="1"/>
</dbReference>
<evidence type="ECO:0000313" key="2">
    <source>
        <dbReference type="Proteomes" id="UP000207598"/>
    </source>
</evidence>